<dbReference type="AlphaFoldDB" id="A0AAW0BY78"/>
<evidence type="ECO:0008006" key="3">
    <source>
        <dbReference type="Google" id="ProtNLM"/>
    </source>
</evidence>
<comment type="caution">
    <text evidence="1">The sequence shown here is derived from an EMBL/GenBank/DDBJ whole genome shotgun (WGS) entry which is preliminary data.</text>
</comment>
<evidence type="ECO:0000313" key="2">
    <source>
        <dbReference type="Proteomes" id="UP001383192"/>
    </source>
</evidence>
<evidence type="ECO:0000313" key="1">
    <source>
        <dbReference type="EMBL" id="KAK7031120.1"/>
    </source>
</evidence>
<gene>
    <name evidence="1" type="ORF">VNI00_013726</name>
</gene>
<sequence length="472" mass="53572">MYGVSRSVMSTNSTLESTTPSRHLPLELVEQIIDSIKDDMSSMQTSSLVSRSWCLTARPHLFRQVFLYQKPDSTALSLNRFIDLCSHPHSTLHAAGIQVFGIGGVQQEECWALRSFFLWLLSVQGPKKKKTTMASRLFWNLSHLELNQMHNRGSPNLHIRLAWSVFFTYLAQIPEFCNVKTLTVTETTLNAVSDLSQISPLVRLEKLVLGDVWFRGGKDEGLVANRWVPSTLKQLDVSGQKGVHRSQVFAYFATCLVLEELYSFFPLRESTVVLQSFLAKRATVTSHPLRRCTFQLPAPRSHLDLWEEGHLSELFQSYQSHFNAWKDFVCTARIREIVIQGTISSADDFFRWIYPLNSDDEPCRGSRVTKIVVTEGEWIVANPRLSWDKLDRVWATHSLFRALKEIQVVFTSLEPSYIGLLLASADGTTMSTPENLHSAMMACRGDGFGLLQQAFPLCSERNLFKIAECGIR</sequence>
<dbReference type="EMBL" id="JAYKXP010000071">
    <property type="protein sequence ID" value="KAK7031120.1"/>
    <property type="molecule type" value="Genomic_DNA"/>
</dbReference>
<organism evidence="1 2">
    <name type="scientific">Paramarasmius palmivorus</name>
    <dbReference type="NCBI Taxonomy" id="297713"/>
    <lineage>
        <taxon>Eukaryota</taxon>
        <taxon>Fungi</taxon>
        <taxon>Dikarya</taxon>
        <taxon>Basidiomycota</taxon>
        <taxon>Agaricomycotina</taxon>
        <taxon>Agaricomycetes</taxon>
        <taxon>Agaricomycetidae</taxon>
        <taxon>Agaricales</taxon>
        <taxon>Marasmiineae</taxon>
        <taxon>Marasmiaceae</taxon>
        <taxon>Paramarasmius</taxon>
    </lineage>
</organism>
<reference evidence="1 2" key="1">
    <citation type="submission" date="2024-01" db="EMBL/GenBank/DDBJ databases">
        <title>A draft genome for a cacao thread blight-causing isolate of Paramarasmius palmivorus.</title>
        <authorList>
            <person name="Baruah I.K."/>
            <person name="Bukari Y."/>
            <person name="Amoako-Attah I."/>
            <person name="Meinhardt L.W."/>
            <person name="Bailey B.A."/>
            <person name="Cohen S.P."/>
        </authorList>
    </citation>
    <scope>NUCLEOTIDE SEQUENCE [LARGE SCALE GENOMIC DNA]</scope>
    <source>
        <strain evidence="1 2">GH-12</strain>
    </source>
</reference>
<accession>A0AAW0BY78</accession>
<keyword evidence="2" id="KW-1185">Reference proteome</keyword>
<proteinExistence type="predicted"/>
<name>A0AAW0BY78_9AGAR</name>
<dbReference type="Proteomes" id="UP001383192">
    <property type="component" value="Unassembled WGS sequence"/>
</dbReference>
<protein>
    <recommendedName>
        <fullName evidence="3">F-box domain-containing protein</fullName>
    </recommendedName>
</protein>